<reference evidence="7 8" key="1">
    <citation type="journal article" date="2021" name="Nat. Commun.">
        <title>Isolation of a member of the candidate phylum Atribacteria reveals a unique cell membrane structure.</title>
        <authorList>
            <person name="Taiki K."/>
            <person name="Nobu M.K."/>
            <person name="Kusada H."/>
            <person name="Meng X.-Y."/>
            <person name="Hosoki N."/>
            <person name="Uematsu K."/>
            <person name="Yoshioka H."/>
            <person name="Kamagata Y."/>
            <person name="Tamaki H."/>
        </authorList>
    </citation>
    <scope>NUCLEOTIDE SEQUENCE [LARGE SCALE GENOMIC DNA]</scope>
    <source>
        <strain evidence="7 8">RT761</strain>
    </source>
</reference>
<comment type="similarity">
    <text evidence="1">Belongs to the bacterial ribosomal protein bS1 family.</text>
</comment>
<feature type="domain" description="S1 motif" evidence="6">
    <location>
        <begin position="365"/>
        <end position="434"/>
    </location>
</feature>
<feature type="domain" description="S1 motif" evidence="6">
    <location>
        <begin position="451"/>
        <end position="520"/>
    </location>
</feature>
<dbReference type="InterPro" id="IPR012340">
    <property type="entry name" value="NA-bd_OB-fold"/>
</dbReference>
<dbReference type="KEGG" id="alam:RT761_02575"/>
<evidence type="ECO:0000256" key="4">
    <source>
        <dbReference type="ARBA" id="ARBA00025604"/>
    </source>
</evidence>
<dbReference type="RefSeq" id="WP_218111821.1">
    <property type="nucleotide sequence ID" value="NZ_CP065383.1"/>
</dbReference>
<feature type="domain" description="S1 motif" evidence="6">
    <location>
        <begin position="194"/>
        <end position="262"/>
    </location>
</feature>
<dbReference type="CDD" id="cd00164">
    <property type="entry name" value="S1_like"/>
    <property type="match status" value="1"/>
</dbReference>
<evidence type="ECO:0000259" key="6">
    <source>
        <dbReference type="PROSITE" id="PS50126"/>
    </source>
</evidence>
<comment type="function">
    <text evidence="4">Binds mRNA; thus facilitating recognition of the initiation point. It is needed to translate mRNA with a short Shine-Dalgarno (SD) purine-rich sequence.</text>
</comment>
<feature type="region of interest" description="Disordered" evidence="5">
    <location>
        <begin position="607"/>
        <end position="647"/>
    </location>
</feature>
<dbReference type="PANTHER" id="PTHR10724:SF7">
    <property type="entry name" value="SMALL RIBOSOMAL SUBUNIT PROTEIN BS1C"/>
    <property type="match status" value="1"/>
</dbReference>
<dbReference type="GO" id="GO:0003735">
    <property type="term" value="F:structural constituent of ribosome"/>
    <property type="evidence" value="ECO:0007669"/>
    <property type="project" value="TreeGrafter"/>
</dbReference>
<evidence type="ECO:0000313" key="8">
    <source>
        <dbReference type="Proteomes" id="UP000594463"/>
    </source>
</evidence>
<evidence type="ECO:0000256" key="3">
    <source>
        <dbReference type="ARBA" id="ARBA00023274"/>
    </source>
</evidence>
<dbReference type="InterPro" id="IPR050437">
    <property type="entry name" value="Ribos_protein_bS1-like"/>
</dbReference>
<dbReference type="EMBL" id="CP065383">
    <property type="protein sequence ID" value="QPM69345.1"/>
    <property type="molecule type" value="Genomic_DNA"/>
</dbReference>
<protein>
    <submittedName>
        <fullName evidence="7">30S ribosomal protein S1</fullName>
    </submittedName>
</protein>
<dbReference type="PRINTS" id="PR00681">
    <property type="entry name" value="RIBOSOMALS1"/>
</dbReference>
<evidence type="ECO:0000313" key="7">
    <source>
        <dbReference type="EMBL" id="QPM69345.1"/>
    </source>
</evidence>
<keyword evidence="8" id="KW-1185">Reference proteome</keyword>
<feature type="domain" description="S1 motif" evidence="6">
    <location>
        <begin position="109"/>
        <end position="173"/>
    </location>
</feature>
<organism evidence="7 8">
    <name type="scientific">Atribacter laminatus</name>
    <dbReference type="NCBI Taxonomy" id="2847778"/>
    <lineage>
        <taxon>Bacteria</taxon>
        <taxon>Pseudomonadati</taxon>
        <taxon>Atribacterota</taxon>
        <taxon>Atribacteria</taxon>
        <taxon>Atribacterales</taxon>
        <taxon>Atribacteraceae</taxon>
        <taxon>Atribacter</taxon>
    </lineage>
</organism>
<dbReference type="InterPro" id="IPR035104">
    <property type="entry name" value="Ribosomal_protein_S1-like"/>
</dbReference>
<feature type="domain" description="S1 motif" evidence="6">
    <location>
        <begin position="279"/>
        <end position="348"/>
    </location>
</feature>
<dbReference type="PROSITE" id="PS50126">
    <property type="entry name" value="S1"/>
    <property type="match status" value="7"/>
</dbReference>
<dbReference type="InterPro" id="IPR003029">
    <property type="entry name" value="S1_domain"/>
</dbReference>
<dbReference type="SUPFAM" id="SSF50249">
    <property type="entry name" value="Nucleic acid-binding proteins"/>
    <property type="match status" value="7"/>
</dbReference>
<dbReference type="GO" id="GO:0003729">
    <property type="term" value="F:mRNA binding"/>
    <property type="evidence" value="ECO:0007669"/>
    <property type="project" value="UniProtKB-ARBA"/>
</dbReference>
<name>A0A7T1F443_ATRLM</name>
<evidence type="ECO:0000256" key="2">
    <source>
        <dbReference type="ARBA" id="ARBA00022980"/>
    </source>
</evidence>
<evidence type="ECO:0000256" key="5">
    <source>
        <dbReference type="SAM" id="MobiDB-lite"/>
    </source>
</evidence>
<dbReference type="FunFam" id="2.40.50.140:FF:000103">
    <property type="entry name" value="protein RRP5 homolog"/>
    <property type="match status" value="1"/>
</dbReference>
<dbReference type="AlphaFoldDB" id="A0A7T1F443"/>
<accession>A0A7T1F443</accession>
<evidence type="ECO:0000256" key="1">
    <source>
        <dbReference type="ARBA" id="ARBA00006767"/>
    </source>
</evidence>
<sequence>MEENKNLEMLHEDIENIHPIRPGELIKGKVIKKGEEGYFVNINYKAEGILPFKEKLTDGEGEVVNDTEEGEEIWVVVNRFDDQGYVWLSREKARYRGAWIDIEESMNSGKPLMAKVLKKVKGGLTVDVGVNAFLPASCVDKVPQNLDEYLDKTLPVKVIEADRRTRNVVVSHKVIIEEEELKKKQETIATLEIGQTRKGIVKNITSFGAFVDLGGIDGLLHISEISWGRIGKLEDIFNKGDEIDIRVIGWDPDKEEISLSMKRLKPDPWENIEEKIKVGDVVQGKVISIKDFGVFVETEEGVEGLVHISDISWGYVKHPQEAVKIGDMVDARILDIDKEKKRLSLGLKQIHPDPWLSVDETYPVDSVARVRVERINPKGAIVEIEDGVEGKIPIEELSWKRVNRVSEILRRNQLIDARIVEVDPENRQITLSLKQMKENPWEQAHNLWKVGDTVDGNVQRLMNFGAFIELIPDVEALLPLSELDWESVKHPGQLLKKGQTLPVKIIEFQPEEQRIVVSRKAILPDPWFEIKNKYPVGSVHPGKVVRIVDFGAFIELEKGWDGLVHISEISDRRISSPSEVIEENQEVNVKIIKLDDQERKIGLSIKQTLPRDEEKERMKESEKDKPKKEQPPSQTNGRTTLGDVFGDTFNDLLNNMKNNS</sequence>
<keyword evidence="2 7" id="KW-0689">Ribosomal protein</keyword>
<dbReference type="CDD" id="cd05688">
    <property type="entry name" value="S1_RPS1_repeat_ec3"/>
    <property type="match status" value="2"/>
</dbReference>
<feature type="compositionally biased region" description="Basic and acidic residues" evidence="5">
    <location>
        <begin position="609"/>
        <end position="630"/>
    </location>
</feature>
<proteinExistence type="inferred from homology"/>
<dbReference type="FunFam" id="2.40.50.140:FF:000051">
    <property type="entry name" value="RNA-binding transcriptional accessory protein"/>
    <property type="match status" value="1"/>
</dbReference>
<feature type="domain" description="S1 motif" evidence="6">
    <location>
        <begin position="537"/>
        <end position="606"/>
    </location>
</feature>
<dbReference type="GO" id="GO:0006412">
    <property type="term" value="P:translation"/>
    <property type="evidence" value="ECO:0007669"/>
    <property type="project" value="TreeGrafter"/>
</dbReference>
<dbReference type="PANTHER" id="PTHR10724">
    <property type="entry name" value="30S RIBOSOMAL PROTEIN S1"/>
    <property type="match status" value="1"/>
</dbReference>
<dbReference type="CDD" id="cd04465">
    <property type="entry name" value="S1_RPS1_repeat_ec2_hs2"/>
    <property type="match status" value="1"/>
</dbReference>
<dbReference type="SMART" id="SM00316">
    <property type="entry name" value="S1"/>
    <property type="match status" value="7"/>
</dbReference>
<feature type="domain" description="S1 motif" evidence="6">
    <location>
        <begin position="23"/>
        <end position="91"/>
    </location>
</feature>
<keyword evidence="3" id="KW-0687">Ribonucleoprotein</keyword>
<dbReference type="Pfam" id="PF00575">
    <property type="entry name" value="S1"/>
    <property type="match status" value="6"/>
</dbReference>
<dbReference type="GO" id="GO:0022627">
    <property type="term" value="C:cytosolic small ribosomal subunit"/>
    <property type="evidence" value="ECO:0007669"/>
    <property type="project" value="TreeGrafter"/>
</dbReference>
<dbReference type="Gene3D" id="2.40.50.140">
    <property type="entry name" value="Nucleic acid-binding proteins"/>
    <property type="match status" value="7"/>
</dbReference>
<gene>
    <name evidence="7" type="primary">rpsA</name>
    <name evidence="7" type="ORF">RT761_02575</name>
</gene>
<dbReference type="Proteomes" id="UP000594463">
    <property type="component" value="Chromosome"/>
</dbReference>